<dbReference type="FunFam" id="3.30.530.20:FF:000064">
    <property type="entry name" value="Lachrymatory-factor synthase"/>
    <property type="match status" value="1"/>
</dbReference>
<organism evidence="1 2">
    <name type="scientific">Penstemon smallii</name>
    <dbReference type="NCBI Taxonomy" id="265156"/>
    <lineage>
        <taxon>Eukaryota</taxon>
        <taxon>Viridiplantae</taxon>
        <taxon>Streptophyta</taxon>
        <taxon>Embryophyta</taxon>
        <taxon>Tracheophyta</taxon>
        <taxon>Spermatophyta</taxon>
        <taxon>Magnoliopsida</taxon>
        <taxon>eudicotyledons</taxon>
        <taxon>Gunneridae</taxon>
        <taxon>Pentapetalae</taxon>
        <taxon>asterids</taxon>
        <taxon>lamiids</taxon>
        <taxon>Lamiales</taxon>
        <taxon>Plantaginaceae</taxon>
        <taxon>Cheloneae</taxon>
        <taxon>Penstemon</taxon>
    </lineage>
</organism>
<reference evidence="1 2" key="1">
    <citation type="submission" date="2024-12" db="EMBL/GenBank/DDBJ databases">
        <title>The unique morphological basis and parallel evolutionary history of personate flowers in Penstemon.</title>
        <authorList>
            <person name="Depatie T.H."/>
            <person name="Wessinger C.A."/>
        </authorList>
    </citation>
    <scope>NUCLEOTIDE SEQUENCE [LARGE SCALE GENOMIC DNA]</scope>
    <source>
        <strain evidence="1">WTNN_2</strain>
        <tissue evidence="1">Leaf</tissue>
    </source>
</reference>
<dbReference type="GO" id="GO:0004864">
    <property type="term" value="F:protein phosphatase inhibitor activity"/>
    <property type="evidence" value="ECO:0007669"/>
    <property type="project" value="UniProtKB-ARBA"/>
</dbReference>
<evidence type="ECO:0008006" key="3">
    <source>
        <dbReference type="Google" id="ProtNLM"/>
    </source>
</evidence>
<dbReference type="CDD" id="cd07821">
    <property type="entry name" value="PYR_PYL_RCAR_like"/>
    <property type="match status" value="1"/>
</dbReference>
<keyword evidence="2" id="KW-1185">Reference proteome</keyword>
<comment type="caution">
    <text evidence="1">The sequence shown here is derived from an EMBL/GenBank/DDBJ whole genome shotgun (WGS) entry which is preliminary data.</text>
</comment>
<protein>
    <recommendedName>
        <fullName evidence="3">Lachrymatory-factor synthase</fullName>
    </recommendedName>
</protein>
<gene>
    <name evidence="1" type="ORF">ACJIZ3_004907</name>
</gene>
<proteinExistence type="predicted"/>
<dbReference type="PANTHER" id="PTHR33789">
    <property type="entry name" value="LACHRYMATORY-FACTOR SYNTHASE"/>
    <property type="match status" value="1"/>
</dbReference>
<dbReference type="EMBL" id="JBJXBP010000007">
    <property type="protein sequence ID" value="KAL3819002.1"/>
    <property type="molecule type" value="Genomic_DNA"/>
</dbReference>
<dbReference type="SUPFAM" id="SSF55961">
    <property type="entry name" value="Bet v1-like"/>
    <property type="match status" value="1"/>
</dbReference>
<dbReference type="Proteomes" id="UP001634393">
    <property type="component" value="Unassembled WGS sequence"/>
</dbReference>
<dbReference type="AlphaFoldDB" id="A0ABD3S3I6"/>
<accession>A0ABD3S3I6</accession>
<evidence type="ECO:0000313" key="2">
    <source>
        <dbReference type="Proteomes" id="UP001634393"/>
    </source>
</evidence>
<sequence length="169" mass="19131">MDRNHSSPKKWEAKVSTKLEKATPNQIWPLFQDFFGLKKWFPGLATCDGIHGTNGEIGCIRYCAGFGLKGENYCESNDESNVRWSKEKLVEMDSEEVRFSYEIVDSNIGFKSYVSTIKVVPDGGGCTVEWRISLEPVAGWKLEDLVVKYDVALQLMAKKMEDAIISQSY</sequence>
<evidence type="ECO:0000313" key="1">
    <source>
        <dbReference type="EMBL" id="KAL3819002.1"/>
    </source>
</evidence>
<dbReference type="InterPro" id="IPR023393">
    <property type="entry name" value="START-like_dom_sf"/>
</dbReference>
<name>A0ABD3S3I6_9LAMI</name>
<dbReference type="Gene3D" id="3.30.530.20">
    <property type="match status" value="1"/>
</dbReference>
<dbReference type="InterPro" id="IPR053249">
    <property type="entry name" value="LFS"/>
</dbReference>
<dbReference type="InterPro" id="IPR019587">
    <property type="entry name" value="Polyketide_cyclase/dehydratase"/>
</dbReference>
<dbReference type="Pfam" id="PF10604">
    <property type="entry name" value="Polyketide_cyc2"/>
    <property type="match status" value="1"/>
</dbReference>
<dbReference type="PANTHER" id="PTHR33789:SF15">
    <property type="entry name" value="LACHRYMATORY-FACTOR SYNTHASE"/>
    <property type="match status" value="1"/>
</dbReference>